<keyword evidence="3" id="KW-1185">Reference proteome</keyword>
<dbReference type="InterPro" id="IPR036873">
    <property type="entry name" value="Rhodanese-like_dom_sf"/>
</dbReference>
<reference evidence="2 3" key="1">
    <citation type="submission" date="2024-09" db="EMBL/GenBank/DDBJ databases">
        <authorList>
            <person name="Sun Q."/>
            <person name="Mori K."/>
        </authorList>
    </citation>
    <scope>NUCLEOTIDE SEQUENCE [LARGE SCALE GENOMIC DNA]</scope>
    <source>
        <strain evidence="2 3">ATCC 51285</strain>
    </source>
</reference>
<dbReference type="RefSeq" id="WP_027311645.1">
    <property type="nucleotide sequence ID" value="NZ_JBHLZN010000002.1"/>
</dbReference>
<sequence>MERFIEFTINHWELTSAFILTLAVWLWSEKKKGGASVNTSQATRLINREDAVILDIRARKDYSAGHIANSLNIAAAEVSNKLTELEKHKDKPIIVVCNLGQTAGATAAQLKKAGFTQVYRLSGGITEWKAANLPVVRS</sequence>
<dbReference type="PANTHER" id="PTHR43031">
    <property type="entry name" value="FAD-DEPENDENT OXIDOREDUCTASE"/>
    <property type="match status" value="1"/>
</dbReference>
<dbReference type="SMART" id="SM00450">
    <property type="entry name" value="RHOD"/>
    <property type="match status" value="1"/>
</dbReference>
<dbReference type="PROSITE" id="PS50206">
    <property type="entry name" value="RHODANESE_3"/>
    <property type="match status" value="1"/>
</dbReference>
<dbReference type="SUPFAM" id="SSF52821">
    <property type="entry name" value="Rhodanese/Cell cycle control phosphatase"/>
    <property type="match status" value="1"/>
</dbReference>
<dbReference type="Proteomes" id="UP001589628">
    <property type="component" value="Unassembled WGS sequence"/>
</dbReference>
<evidence type="ECO:0000313" key="2">
    <source>
        <dbReference type="EMBL" id="MFB9886157.1"/>
    </source>
</evidence>
<gene>
    <name evidence="2" type="ORF">ACFFLH_07020</name>
</gene>
<dbReference type="PANTHER" id="PTHR43031:SF18">
    <property type="entry name" value="RHODANESE-RELATED SULFURTRANSFERASES"/>
    <property type="match status" value="1"/>
</dbReference>
<evidence type="ECO:0000313" key="3">
    <source>
        <dbReference type="Proteomes" id="UP001589628"/>
    </source>
</evidence>
<proteinExistence type="predicted"/>
<feature type="domain" description="Rhodanese" evidence="1">
    <location>
        <begin position="47"/>
        <end position="137"/>
    </location>
</feature>
<evidence type="ECO:0000259" key="1">
    <source>
        <dbReference type="PROSITE" id="PS50206"/>
    </source>
</evidence>
<comment type="caution">
    <text evidence="2">The sequence shown here is derived from an EMBL/GenBank/DDBJ whole genome shotgun (WGS) entry which is preliminary data.</text>
</comment>
<dbReference type="CDD" id="cd00158">
    <property type="entry name" value="RHOD"/>
    <property type="match status" value="1"/>
</dbReference>
<protein>
    <submittedName>
        <fullName evidence="2">Rhodanese-like domain-containing protein</fullName>
    </submittedName>
</protein>
<dbReference type="InterPro" id="IPR050229">
    <property type="entry name" value="GlpE_sulfurtransferase"/>
</dbReference>
<dbReference type="Gene3D" id="3.40.250.10">
    <property type="entry name" value="Rhodanese-like domain"/>
    <property type="match status" value="1"/>
</dbReference>
<dbReference type="InterPro" id="IPR001763">
    <property type="entry name" value="Rhodanese-like_dom"/>
</dbReference>
<organism evidence="2 3">
    <name type="scientific">Balneatrix alpica</name>
    <dbReference type="NCBI Taxonomy" id="75684"/>
    <lineage>
        <taxon>Bacteria</taxon>
        <taxon>Pseudomonadati</taxon>
        <taxon>Pseudomonadota</taxon>
        <taxon>Gammaproteobacteria</taxon>
        <taxon>Oceanospirillales</taxon>
        <taxon>Balneatrichaceae</taxon>
        <taxon>Balneatrix</taxon>
    </lineage>
</organism>
<name>A0ABV5ZA82_9GAMM</name>
<dbReference type="Pfam" id="PF00581">
    <property type="entry name" value="Rhodanese"/>
    <property type="match status" value="1"/>
</dbReference>
<accession>A0ABV5ZA82</accession>
<dbReference type="EMBL" id="JBHLZN010000002">
    <property type="protein sequence ID" value="MFB9886157.1"/>
    <property type="molecule type" value="Genomic_DNA"/>
</dbReference>